<dbReference type="InterPro" id="IPR009078">
    <property type="entry name" value="Ferritin-like_SF"/>
</dbReference>
<organism evidence="4 5">
    <name type="scientific">Vreelandella boliviensis LC1</name>
    <dbReference type="NCBI Taxonomy" id="1072583"/>
    <lineage>
        <taxon>Bacteria</taxon>
        <taxon>Pseudomonadati</taxon>
        <taxon>Pseudomonadota</taxon>
        <taxon>Gammaproteobacteria</taxon>
        <taxon>Oceanospirillales</taxon>
        <taxon>Halomonadaceae</taxon>
        <taxon>Vreelandella</taxon>
    </lineage>
</organism>
<name>A0A7U9C0S7_9GAMM</name>
<comment type="similarity">
    <text evidence="1 2">Belongs to the Dps family.</text>
</comment>
<dbReference type="PROSITE" id="PS00818">
    <property type="entry name" value="DPS_1"/>
    <property type="match status" value="1"/>
</dbReference>
<protein>
    <recommendedName>
        <fullName evidence="3">Ferritin/DPS domain-containing protein</fullName>
    </recommendedName>
</protein>
<evidence type="ECO:0000256" key="1">
    <source>
        <dbReference type="ARBA" id="ARBA00009497"/>
    </source>
</evidence>
<dbReference type="InterPro" id="IPR008331">
    <property type="entry name" value="Ferritin_DPS_dom"/>
</dbReference>
<dbReference type="Pfam" id="PF00210">
    <property type="entry name" value="Ferritin"/>
    <property type="match status" value="1"/>
</dbReference>
<sequence>MAAMQKTCFASPLRHPILEARINRRILWHKHCGIKRKQDMTDTNSIGLHEGSASQLAEKLNHLLANYQIFYMNVRGYHWNVRGNDFFELHAKFEEFYTDLLTKVDEVAERILTLGHKPVHAYSDYVTLSRIQEDKDVHDGNTCVKGVLKGYQTIIELQRELLSLASDADDEGTAAQAGDYIREQEKTIWMLNAYLSK</sequence>
<dbReference type="PIRSF" id="PIRSF005900">
    <property type="entry name" value="Dps"/>
    <property type="match status" value="1"/>
</dbReference>
<accession>A0A7U9C0S7</accession>
<dbReference type="EMBL" id="JH393258">
    <property type="protein sequence ID" value="EHJ92993.1"/>
    <property type="molecule type" value="Genomic_DNA"/>
</dbReference>
<reference evidence="4 5" key="1">
    <citation type="submission" date="2011-10" db="EMBL/GenBank/DDBJ databases">
        <authorList>
            <person name="Quillaguamn J."/>
            <person name="Guzmn D."/>
            <person name="Balderrama-Subieta A."/>
            <person name="Cardona-Ortuo C."/>
            <person name="Guevara-Martnez M."/>
            <person name="Callisaya-Quispe N."/>
        </authorList>
    </citation>
    <scope>NUCLEOTIDE SEQUENCE [LARGE SCALE GENOMIC DNA]</scope>
    <source>
        <strain evidence="4 5">LC1</strain>
    </source>
</reference>
<proteinExistence type="inferred from homology"/>
<dbReference type="Proteomes" id="UP000005756">
    <property type="component" value="Unassembled WGS sequence"/>
</dbReference>
<dbReference type="InterPro" id="IPR012347">
    <property type="entry name" value="Ferritin-like"/>
</dbReference>
<dbReference type="PRINTS" id="PR01346">
    <property type="entry name" value="HELNAPAPROT"/>
</dbReference>
<evidence type="ECO:0000313" key="5">
    <source>
        <dbReference type="Proteomes" id="UP000005756"/>
    </source>
</evidence>
<dbReference type="SUPFAM" id="SSF47240">
    <property type="entry name" value="Ferritin-like"/>
    <property type="match status" value="1"/>
</dbReference>
<dbReference type="PANTHER" id="PTHR42932">
    <property type="entry name" value="GENERAL STRESS PROTEIN 20U"/>
    <property type="match status" value="1"/>
</dbReference>
<dbReference type="InterPro" id="IPR023188">
    <property type="entry name" value="DPS_DNA-bd_CS"/>
</dbReference>
<evidence type="ECO:0000313" key="4">
    <source>
        <dbReference type="EMBL" id="EHJ92993.1"/>
    </source>
</evidence>
<dbReference type="PANTHER" id="PTHR42932:SF1">
    <property type="entry name" value="GENERAL STRESS PROTEIN 20U"/>
    <property type="match status" value="1"/>
</dbReference>
<evidence type="ECO:0000256" key="2">
    <source>
        <dbReference type="RuleBase" id="RU003875"/>
    </source>
</evidence>
<feature type="domain" description="Ferritin/DPS" evidence="3">
    <location>
        <begin position="58"/>
        <end position="197"/>
    </location>
</feature>
<dbReference type="GO" id="GO:0008199">
    <property type="term" value="F:ferric iron binding"/>
    <property type="evidence" value="ECO:0007669"/>
    <property type="project" value="InterPro"/>
</dbReference>
<dbReference type="Gene3D" id="1.20.1260.10">
    <property type="match status" value="1"/>
</dbReference>
<dbReference type="AlphaFoldDB" id="A0A7U9C0S7"/>
<dbReference type="PROSITE" id="PS00819">
    <property type="entry name" value="DPS_2"/>
    <property type="match status" value="1"/>
</dbReference>
<dbReference type="CDD" id="cd01043">
    <property type="entry name" value="DPS"/>
    <property type="match status" value="1"/>
</dbReference>
<gene>
    <name evidence="4" type="ORF">KUC_2955</name>
</gene>
<dbReference type="InterPro" id="IPR002177">
    <property type="entry name" value="DPS_DNA-bd"/>
</dbReference>
<evidence type="ECO:0000259" key="3">
    <source>
        <dbReference type="Pfam" id="PF00210"/>
    </source>
</evidence>
<dbReference type="GO" id="GO:0016722">
    <property type="term" value="F:oxidoreductase activity, acting on metal ions"/>
    <property type="evidence" value="ECO:0007669"/>
    <property type="project" value="InterPro"/>
</dbReference>